<feature type="transmembrane region" description="Helical" evidence="7">
    <location>
        <begin position="317"/>
        <end position="336"/>
    </location>
</feature>
<name>A0A0E0EJ24_9ORYZ</name>
<evidence type="ECO:0000313" key="10">
    <source>
        <dbReference type="Proteomes" id="UP000008021"/>
    </source>
</evidence>
<keyword evidence="3" id="KW-0460">Magnesium</keyword>
<dbReference type="SUPFAM" id="SSF52467">
    <property type="entry name" value="DHS-like NAD/FAD-binding domain"/>
    <property type="match status" value="1"/>
</dbReference>
<dbReference type="Gramene" id="OMERI08G05880.1">
    <property type="protein sequence ID" value="OMERI08G05880.1"/>
    <property type="gene ID" value="OMERI08G05880"/>
</dbReference>
<keyword evidence="4" id="KW-0786">Thiamine pyrophosphate</keyword>
<dbReference type="Gene3D" id="3.40.50.1220">
    <property type="entry name" value="TPP-binding domain"/>
    <property type="match status" value="2"/>
</dbReference>
<evidence type="ECO:0000256" key="5">
    <source>
        <dbReference type="ARBA" id="ARBA00023239"/>
    </source>
</evidence>
<evidence type="ECO:0000256" key="2">
    <source>
        <dbReference type="ARBA" id="ARBA00022723"/>
    </source>
</evidence>
<feature type="transmembrane region" description="Helical" evidence="7">
    <location>
        <begin position="282"/>
        <end position="305"/>
    </location>
</feature>
<evidence type="ECO:0000259" key="8">
    <source>
        <dbReference type="Pfam" id="PF00205"/>
    </source>
</evidence>
<keyword evidence="2" id="KW-0479">Metal-binding</keyword>
<reference evidence="9" key="1">
    <citation type="submission" date="2015-04" db="UniProtKB">
        <authorList>
            <consortium name="EnsemblPlants"/>
        </authorList>
    </citation>
    <scope>IDENTIFICATION</scope>
</reference>
<sequence length="359" mass="38821">MAAAAADAGAFPVRPSDHPDLVSAGADGLDQGIPASSAPAAAASDLDPSRSLNEAIELLLEAKRPLIWVGSKGAAHADAGVMAEALNLLVESNNLPFVLTPMAEGFLPDGHRLCVASEDNWLLHGNLLKLWSDVKFIIVSAQEAEIELLKPNIGVLGDAKAVLESINAQLISKGSQFLPKMETCWVAEITQHGYSSENSQTMAKEDGRLSSMEATSPDGAHIIDMNPKIADNGSSKTDGKELERCFDLNPKIVFLWLAMATSLSQLLSTYDHNNTVQIMSMITFLIFLGLVFLVNCFVSPWLSFWKSEIKFLLNWHHIIVCLSVATLAFMVLFLHITLTGKLINSTIALLLTGVFAMCY</sequence>
<dbReference type="GO" id="GO:0016829">
    <property type="term" value="F:lyase activity"/>
    <property type="evidence" value="ECO:0007669"/>
    <property type="project" value="UniProtKB-KW"/>
</dbReference>
<feature type="compositionally biased region" description="Low complexity" evidence="6">
    <location>
        <begin position="1"/>
        <end position="10"/>
    </location>
</feature>
<keyword evidence="7" id="KW-0472">Membrane</keyword>
<dbReference type="HOGENOM" id="CLU_772487_0_0_1"/>
<feature type="transmembrane region" description="Helical" evidence="7">
    <location>
        <begin position="252"/>
        <end position="270"/>
    </location>
</feature>
<dbReference type="Pfam" id="PF00205">
    <property type="entry name" value="TPP_enzyme_M"/>
    <property type="match status" value="1"/>
</dbReference>
<protein>
    <recommendedName>
        <fullName evidence="8">Thiamine pyrophosphate enzyme central domain-containing protein</fullName>
    </recommendedName>
</protein>
<keyword evidence="7" id="KW-0812">Transmembrane</keyword>
<dbReference type="InterPro" id="IPR045025">
    <property type="entry name" value="HACL1-like"/>
</dbReference>
<dbReference type="Proteomes" id="UP000008021">
    <property type="component" value="Chromosome 8"/>
</dbReference>
<accession>A0A0E0EJ24</accession>
<feature type="region of interest" description="Disordered" evidence="6">
    <location>
        <begin position="1"/>
        <end position="28"/>
    </location>
</feature>
<dbReference type="InterPro" id="IPR012000">
    <property type="entry name" value="Thiamin_PyroP_enz_cen_dom"/>
</dbReference>
<evidence type="ECO:0000256" key="4">
    <source>
        <dbReference type="ARBA" id="ARBA00023052"/>
    </source>
</evidence>
<dbReference type="STRING" id="40149.A0A0E0EJ24"/>
<organism evidence="9">
    <name type="scientific">Oryza meridionalis</name>
    <dbReference type="NCBI Taxonomy" id="40149"/>
    <lineage>
        <taxon>Eukaryota</taxon>
        <taxon>Viridiplantae</taxon>
        <taxon>Streptophyta</taxon>
        <taxon>Embryophyta</taxon>
        <taxon>Tracheophyta</taxon>
        <taxon>Spermatophyta</taxon>
        <taxon>Magnoliopsida</taxon>
        <taxon>Liliopsida</taxon>
        <taxon>Poales</taxon>
        <taxon>Poaceae</taxon>
        <taxon>BOP clade</taxon>
        <taxon>Oryzoideae</taxon>
        <taxon>Oryzeae</taxon>
        <taxon>Oryzinae</taxon>
        <taxon>Oryza</taxon>
    </lineage>
</organism>
<dbReference type="GO" id="GO:0001561">
    <property type="term" value="P:fatty acid alpha-oxidation"/>
    <property type="evidence" value="ECO:0007669"/>
    <property type="project" value="TreeGrafter"/>
</dbReference>
<feature type="domain" description="Thiamine pyrophosphate enzyme central" evidence="8">
    <location>
        <begin position="52"/>
        <end position="115"/>
    </location>
</feature>
<dbReference type="InterPro" id="IPR029035">
    <property type="entry name" value="DHS-like_NAD/FAD-binding_dom"/>
</dbReference>
<comment type="cofactor">
    <cofactor evidence="1">
        <name>thiamine diphosphate</name>
        <dbReference type="ChEBI" id="CHEBI:58937"/>
    </cofactor>
</comment>
<evidence type="ECO:0000256" key="7">
    <source>
        <dbReference type="SAM" id="Phobius"/>
    </source>
</evidence>
<evidence type="ECO:0000313" key="9">
    <source>
        <dbReference type="EnsemblPlants" id="OMERI08G05880.1"/>
    </source>
</evidence>
<dbReference type="AlphaFoldDB" id="A0A0E0EJ24"/>
<reference evidence="9" key="2">
    <citation type="submission" date="2018-05" db="EMBL/GenBank/DDBJ databases">
        <title>OmerRS3 (Oryza meridionalis Reference Sequence Version 3).</title>
        <authorList>
            <person name="Zhang J."/>
            <person name="Kudrna D."/>
            <person name="Lee S."/>
            <person name="Talag J."/>
            <person name="Welchert J."/>
            <person name="Wing R.A."/>
        </authorList>
    </citation>
    <scope>NUCLEOTIDE SEQUENCE [LARGE SCALE GENOMIC DNA]</scope>
    <source>
        <strain evidence="9">cv. OR44</strain>
    </source>
</reference>
<keyword evidence="7" id="KW-1133">Transmembrane helix</keyword>
<proteinExistence type="predicted"/>
<keyword evidence="10" id="KW-1185">Reference proteome</keyword>
<dbReference type="PANTHER" id="PTHR43710">
    <property type="entry name" value="2-HYDROXYACYL-COA LYASE"/>
    <property type="match status" value="1"/>
</dbReference>
<evidence type="ECO:0000256" key="6">
    <source>
        <dbReference type="SAM" id="MobiDB-lite"/>
    </source>
</evidence>
<dbReference type="GO" id="GO:0005777">
    <property type="term" value="C:peroxisome"/>
    <property type="evidence" value="ECO:0007669"/>
    <property type="project" value="TreeGrafter"/>
</dbReference>
<dbReference type="PANTHER" id="PTHR43710:SF2">
    <property type="entry name" value="2-HYDROXYACYL-COA LYASE 1"/>
    <property type="match status" value="1"/>
</dbReference>
<dbReference type="GO" id="GO:0030976">
    <property type="term" value="F:thiamine pyrophosphate binding"/>
    <property type="evidence" value="ECO:0007669"/>
    <property type="project" value="InterPro"/>
</dbReference>
<evidence type="ECO:0000256" key="3">
    <source>
        <dbReference type="ARBA" id="ARBA00022842"/>
    </source>
</evidence>
<dbReference type="GO" id="GO:0000287">
    <property type="term" value="F:magnesium ion binding"/>
    <property type="evidence" value="ECO:0007669"/>
    <property type="project" value="InterPro"/>
</dbReference>
<dbReference type="EnsemblPlants" id="OMERI08G05880.1">
    <property type="protein sequence ID" value="OMERI08G05880.1"/>
    <property type="gene ID" value="OMERI08G05880"/>
</dbReference>
<keyword evidence="5" id="KW-0456">Lyase</keyword>
<evidence type="ECO:0000256" key="1">
    <source>
        <dbReference type="ARBA" id="ARBA00001964"/>
    </source>
</evidence>